<keyword evidence="2" id="KW-1185">Reference proteome</keyword>
<evidence type="ECO:0008006" key="3">
    <source>
        <dbReference type="Google" id="ProtNLM"/>
    </source>
</evidence>
<dbReference type="AlphaFoldDB" id="W5YME7"/>
<reference evidence="1 2" key="1">
    <citation type="journal article" date="2014" name="Genome Announc.">
        <title>Draft Genome Sequences of Marinobacter similis A3d10T and Marinobacter salarius R9SW1T.</title>
        <authorList>
            <person name="Ivanova E.P."/>
            <person name="Ng H.J."/>
            <person name="Webb H.K."/>
            <person name="Feng G."/>
            <person name="Oshima K."/>
            <person name="Hattori M."/>
            <person name="Ohkuma M."/>
            <person name="Sergeev A.F."/>
            <person name="Mikhailov V.V."/>
            <person name="Crawford R.J."/>
            <person name="Sawabe T."/>
        </authorList>
    </citation>
    <scope>NUCLEOTIDE SEQUENCE [LARGE SCALE GENOMIC DNA]</scope>
    <source>
        <strain evidence="1 2">A3d10</strain>
    </source>
</reference>
<organism evidence="1 2">
    <name type="scientific">Marinobacter similis</name>
    <dbReference type="NCBI Taxonomy" id="1420916"/>
    <lineage>
        <taxon>Bacteria</taxon>
        <taxon>Pseudomonadati</taxon>
        <taxon>Pseudomonadota</taxon>
        <taxon>Gammaproteobacteria</taxon>
        <taxon>Pseudomonadales</taxon>
        <taxon>Marinobacteraceae</taxon>
        <taxon>Marinobacter</taxon>
    </lineage>
</organism>
<dbReference type="EMBL" id="CP007151">
    <property type="protein sequence ID" value="AHI30220.1"/>
    <property type="molecule type" value="Genomic_DNA"/>
</dbReference>
<sequence length="95" mass="10241">MRNFVVIFILFVQIAGFSSLLSAETRADTTVGAVVFEGVTVFGPDRLGAVSRSSVGRTWNAETRALVTEQTRSLYLENGFLEPGVSASAIPIFRA</sequence>
<name>W5YME7_9GAMM</name>
<gene>
    <name evidence="1" type="ORF">AU14_15630</name>
</gene>
<evidence type="ECO:0000313" key="2">
    <source>
        <dbReference type="Proteomes" id="UP000061489"/>
    </source>
</evidence>
<evidence type="ECO:0000313" key="1">
    <source>
        <dbReference type="EMBL" id="AHI30220.1"/>
    </source>
</evidence>
<protein>
    <recommendedName>
        <fullName evidence="3">POTRA domain-containing protein</fullName>
    </recommendedName>
</protein>
<accession>W5YME7</accession>
<dbReference type="HOGENOM" id="CLU_2369528_0_0_6"/>
<dbReference type="STRING" id="1420916.AU14_15630"/>
<dbReference type="KEGG" id="msx:AU14_15630"/>
<proteinExistence type="predicted"/>
<dbReference type="Proteomes" id="UP000061489">
    <property type="component" value="Chromosome"/>
</dbReference>